<evidence type="ECO:0000313" key="2">
    <source>
        <dbReference type="Proteomes" id="UP000269221"/>
    </source>
</evidence>
<gene>
    <name evidence="1" type="ORF">DUI87_03297</name>
</gene>
<accession>A0A3M0L335</accession>
<proteinExistence type="predicted"/>
<dbReference type="Proteomes" id="UP000269221">
    <property type="component" value="Unassembled WGS sequence"/>
</dbReference>
<comment type="caution">
    <text evidence="1">The sequence shown here is derived from an EMBL/GenBank/DDBJ whole genome shotgun (WGS) entry which is preliminary data.</text>
</comment>
<name>A0A3M0L335_HIRRU</name>
<organism evidence="1 2">
    <name type="scientific">Hirundo rustica rustica</name>
    <dbReference type="NCBI Taxonomy" id="333673"/>
    <lineage>
        <taxon>Eukaryota</taxon>
        <taxon>Metazoa</taxon>
        <taxon>Chordata</taxon>
        <taxon>Craniata</taxon>
        <taxon>Vertebrata</taxon>
        <taxon>Euteleostomi</taxon>
        <taxon>Archelosauria</taxon>
        <taxon>Archosauria</taxon>
        <taxon>Dinosauria</taxon>
        <taxon>Saurischia</taxon>
        <taxon>Theropoda</taxon>
        <taxon>Coelurosauria</taxon>
        <taxon>Aves</taxon>
        <taxon>Neognathae</taxon>
        <taxon>Neoaves</taxon>
        <taxon>Telluraves</taxon>
        <taxon>Australaves</taxon>
        <taxon>Passeriformes</taxon>
        <taxon>Sylvioidea</taxon>
        <taxon>Hirundinidae</taxon>
        <taxon>Hirundo</taxon>
    </lineage>
</organism>
<dbReference type="AlphaFoldDB" id="A0A3M0L335"/>
<dbReference type="EMBL" id="QRBI01000094">
    <property type="protein sequence ID" value="RMC19733.1"/>
    <property type="molecule type" value="Genomic_DNA"/>
</dbReference>
<evidence type="ECO:0000313" key="1">
    <source>
        <dbReference type="EMBL" id="RMC19733.1"/>
    </source>
</evidence>
<protein>
    <submittedName>
        <fullName evidence="1">Uncharacterized protein</fullName>
    </submittedName>
</protein>
<sequence>MGPVTEGGPYMDNISQVIHNCETCAAIKQAKRVKASVVRWTMVKVQYGDSPDFFRDVSNDLTLIVNLKAALRGIKLPAYATLIG</sequence>
<keyword evidence="2" id="KW-1185">Reference proteome</keyword>
<reference evidence="1 2" key="1">
    <citation type="submission" date="2018-07" db="EMBL/GenBank/DDBJ databases">
        <title>A high quality draft genome assembly of the barn swallow (H. rustica rustica).</title>
        <authorList>
            <person name="Formenti G."/>
            <person name="Chiara M."/>
            <person name="Poveda L."/>
            <person name="Francoijs K.-J."/>
            <person name="Bonisoli-Alquati A."/>
            <person name="Canova L."/>
            <person name="Gianfranceschi L."/>
            <person name="Horner D.S."/>
            <person name="Saino N."/>
        </authorList>
    </citation>
    <scope>NUCLEOTIDE SEQUENCE [LARGE SCALE GENOMIC DNA]</scope>
    <source>
        <strain evidence="1">Chelidonia</strain>
        <tissue evidence="1">Blood</tissue>
    </source>
</reference>